<dbReference type="SUPFAM" id="SSF53474">
    <property type="entry name" value="alpha/beta-Hydrolases"/>
    <property type="match status" value="1"/>
</dbReference>
<dbReference type="AlphaFoldDB" id="A0A0H3K2G5"/>
<proteinExistence type="predicted"/>
<organism evidence="2 3">
    <name type="scientific">Synechococcus sp. (strain ATCC 27144 / PCC 6301 / SAUG 1402/1)</name>
    <name type="common">Anacystis nidulans</name>
    <dbReference type="NCBI Taxonomy" id="269084"/>
    <lineage>
        <taxon>Bacteria</taxon>
        <taxon>Bacillati</taxon>
        <taxon>Cyanobacteriota</taxon>
        <taxon>Cyanophyceae</taxon>
        <taxon>Synechococcales</taxon>
        <taxon>Synechococcaceae</taxon>
        <taxon>Synechococcus</taxon>
    </lineage>
</organism>
<dbReference type="PANTHER" id="PTHR46438:SF12">
    <property type="entry name" value="ALPHA_BETA-HYDROLASES SUPERFAMILY PROTEIN"/>
    <property type="match status" value="1"/>
</dbReference>
<sequence>MLSDSSPRQVAIANSQESRSEGVPKRMAVWQWRGQAIRYQQFGSAGAPVLLIHGFGASSDHWRQNSPVLAEQQRVFAIDLLGFGGSAKPQPSQDLPYRFETWSAQVRDFIREVIGEPADLVGNSIGCVVALQAAVDEPALVRSLALLDCSLRLLHERYLAQSAWPRRFGVPIFQQLLAWKPFGGFFFQRLAQPRSLRRILQQAYADKTAVTDELIELLLAPARDPGAVDVFLAFVTYSQGPLPQDLLPLVTCPTLILWGEADPWEPIAQGRELANYPAVREFIALPGVGHCPMDEAPDQVNPILQRWLQTAANPAPAIP</sequence>
<dbReference type="PANTHER" id="PTHR46438">
    <property type="entry name" value="ALPHA/BETA-HYDROLASES SUPERFAMILY PROTEIN"/>
    <property type="match status" value="1"/>
</dbReference>
<dbReference type="Proteomes" id="UP000001175">
    <property type="component" value="Chromosome"/>
</dbReference>
<gene>
    <name evidence="2" type="ordered locus">syc1244_d</name>
</gene>
<reference evidence="2 3" key="1">
    <citation type="journal article" date="2007" name="Photosyn. Res.">
        <title>Complete nucleotide sequence of the freshwater unicellular cyanobacterium Synechococcus elongatus PCC 6301 chromosome: gene content and organization.</title>
        <authorList>
            <person name="Sugita C."/>
            <person name="Ogata K."/>
            <person name="Shikata M."/>
            <person name="Jikuya H."/>
            <person name="Takano J."/>
            <person name="Furumichi M."/>
            <person name="Kanehisa M."/>
            <person name="Omata T."/>
            <person name="Sugiura M."/>
            <person name="Sugita M."/>
        </authorList>
    </citation>
    <scope>NUCLEOTIDE SEQUENCE [LARGE SCALE GENOMIC DNA]</scope>
    <source>
        <strain evidence="3">ATCC 27144 / PCC 6301 / SAUG 1402/1</strain>
    </source>
</reference>
<evidence type="ECO:0000313" key="2">
    <source>
        <dbReference type="EMBL" id="BAD79434.1"/>
    </source>
</evidence>
<dbReference type="KEGG" id="syc:syc1244_d"/>
<evidence type="ECO:0000313" key="3">
    <source>
        <dbReference type="Proteomes" id="UP000001175"/>
    </source>
</evidence>
<feature type="domain" description="AB hydrolase-1" evidence="1">
    <location>
        <begin position="49"/>
        <end position="301"/>
    </location>
</feature>
<dbReference type="InterPro" id="IPR000073">
    <property type="entry name" value="AB_hydrolase_1"/>
</dbReference>
<dbReference type="InterPro" id="IPR029058">
    <property type="entry name" value="AB_hydrolase_fold"/>
</dbReference>
<name>A0A0H3K2G5_SYNP6</name>
<protein>
    <recommendedName>
        <fullName evidence="1">AB hydrolase-1 domain-containing protein</fullName>
    </recommendedName>
</protein>
<accession>A0A0H3K2G5</accession>
<dbReference type="eggNOG" id="COG2267">
    <property type="taxonomic scope" value="Bacteria"/>
</dbReference>
<dbReference type="PRINTS" id="PR00111">
    <property type="entry name" value="ABHYDROLASE"/>
</dbReference>
<dbReference type="Pfam" id="PF12697">
    <property type="entry name" value="Abhydrolase_6"/>
    <property type="match status" value="1"/>
</dbReference>
<dbReference type="Gene3D" id="3.40.50.1820">
    <property type="entry name" value="alpha/beta hydrolase"/>
    <property type="match status" value="1"/>
</dbReference>
<evidence type="ECO:0000259" key="1">
    <source>
        <dbReference type="Pfam" id="PF12697"/>
    </source>
</evidence>
<dbReference type="EMBL" id="AP008231">
    <property type="protein sequence ID" value="BAD79434.1"/>
    <property type="molecule type" value="Genomic_DNA"/>
</dbReference>